<dbReference type="InterPro" id="IPR036938">
    <property type="entry name" value="PAP2/HPO_sf"/>
</dbReference>
<evidence type="ECO:0000256" key="3">
    <source>
        <dbReference type="ARBA" id="ARBA00022692"/>
    </source>
</evidence>
<feature type="transmembrane region" description="Helical" evidence="7">
    <location>
        <begin position="122"/>
        <end position="139"/>
    </location>
</feature>
<evidence type="ECO:0000256" key="5">
    <source>
        <dbReference type="ARBA" id="ARBA00022989"/>
    </source>
</evidence>
<accession>A0A9D1KGH9</accession>
<evidence type="ECO:0000259" key="8">
    <source>
        <dbReference type="SMART" id="SM00014"/>
    </source>
</evidence>
<dbReference type="EMBL" id="DVKS01000093">
    <property type="protein sequence ID" value="HIT41577.1"/>
    <property type="molecule type" value="Genomic_DNA"/>
</dbReference>
<evidence type="ECO:0000256" key="7">
    <source>
        <dbReference type="SAM" id="Phobius"/>
    </source>
</evidence>
<feature type="transmembrane region" description="Helical" evidence="7">
    <location>
        <begin position="145"/>
        <end position="163"/>
    </location>
</feature>
<reference evidence="9" key="2">
    <citation type="journal article" date="2021" name="PeerJ">
        <title>Extensive microbial diversity within the chicken gut microbiome revealed by metagenomics and culture.</title>
        <authorList>
            <person name="Gilroy R."/>
            <person name="Ravi A."/>
            <person name="Getino M."/>
            <person name="Pursley I."/>
            <person name="Horton D.L."/>
            <person name="Alikhan N.F."/>
            <person name="Baker D."/>
            <person name="Gharbi K."/>
            <person name="Hall N."/>
            <person name="Watson M."/>
            <person name="Adriaenssens E.M."/>
            <person name="Foster-Nyarko E."/>
            <person name="Jarju S."/>
            <person name="Secka A."/>
            <person name="Antonio M."/>
            <person name="Oren A."/>
            <person name="Chaudhuri R.R."/>
            <person name="La Ragione R."/>
            <person name="Hildebrand F."/>
            <person name="Pallen M.J."/>
        </authorList>
    </citation>
    <scope>NUCLEOTIDE SEQUENCE</scope>
    <source>
        <strain evidence="9">CHK123-3438</strain>
    </source>
</reference>
<feature type="transmembrane region" description="Helical" evidence="7">
    <location>
        <begin position="50"/>
        <end position="69"/>
    </location>
</feature>
<evidence type="ECO:0000256" key="4">
    <source>
        <dbReference type="ARBA" id="ARBA00022801"/>
    </source>
</evidence>
<dbReference type="GO" id="GO:0016787">
    <property type="term" value="F:hydrolase activity"/>
    <property type="evidence" value="ECO:0007669"/>
    <property type="project" value="UniProtKB-KW"/>
</dbReference>
<protein>
    <submittedName>
        <fullName evidence="9">Phosphatase PAP2 family protein</fullName>
    </submittedName>
</protein>
<sequence length="175" mass="19237">MEFSFLYWLQELRNPFLDSLMPAVTFLGNGGWFWIILGVILLAGKRTRKTGLAVLLSLLAGLIIGNLFLKNLVARSRPCWIDPSVPLLIGVPQDYSFPSGHTLASFEAAVSVWFYNRRWGTVLLVLGVIIGFSRMYLFAHFPTDVLAGALLGTVIAIAVCSLLEKLKPAKQKAAG</sequence>
<dbReference type="AlphaFoldDB" id="A0A9D1KGH9"/>
<organism evidence="9 10">
    <name type="scientific">Candidatus Caccovicinus merdipullorum</name>
    <dbReference type="NCBI Taxonomy" id="2840724"/>
    <lineage>
        <taxon>Bacteria</taxon>
        <taxon>Bacillati</taxon>
        <taxon>Bacillota</taxon>
        <taxon>Clostridia</taxon>
        <taxon>Eubacteriales</taxon>
        <taxon>Candidatus Caccovicinus</taxon>
    </lineage>
</organism>
<comment type="subcellular location">
    <subcellularLocation>
        <location evidence="1">Cell membrane</location>
        <topology evidence="1">Multi-pass membrane protein</topology>
    </subcellularLocation>
</comment>
<feature type="domain" description="Phosphatidic acid phosphatase type 2/haloperoxidase" evidence="8">
    <location>
        <begin position="50"/>
        <end position="160"/>
    </location>
</feature>
<dbReference type="PANTHER" id="PTHR14969">
    <property type="entry name" value="SPHINGOSINE-1-PHOSPHATE PHOSPHOHYDROLASE"/>
    <property type="match status" value="1"/>
</dbReference>
<keyword evidence="2" id="KW-1003">Cell membrane</keyword>
<dbReference type="CDD" id="cd03392">
    <property type="entry name" value="PAP2_like_2"/>
    <property type="match status" value="1"/>
</dbReference>
<keyword evidence="4" id="KW-0378">Hydrolase</keyword>
<evidence type="ECO:0000313" key="10">
    <source>
        <dbReference type="Proteomes" id="UP000886860"/>
    </source>
</evidence>
<keyword evidence="3 7" id="KW-0812">Transmembrane</keyword>
<feature type="transmembrane region" description="Helical" evidence="7">
    <location>
        <begin position="20"/>
        <end position="43"/>
    </location>
</feature>
<keyword evidence="6 7" id="KW-0472">Membrane</keyword>
<proteinExistence type="predicted"/>
<dbReference type="SUPFAM" id="SSF48317">
    <property type="entry name" value="Acid phosphatase/Vanadium-dependent haloperoxidase"/>
    <property type="match status" value="1"/>
</dbReference>
<dbReference type="Pfam" id="PF01569">
    <property type="entry name" value="PAP2"/>
    <property type="match status" value="1"/>
</dbReference>
<dbReference type="GO" id="GO:0005886">
    <property type="term" value="C:plasma membrane"/>
    <property type="evidence" value="ECO:0007669"/>
    <property type="project" value="UniProtKB-SubCell"/>
</dbReference>
<dbReference type="SMART" id="SM00014">
    <property type="entry name" value="acidPPc"/>
    <property type="match status" value="1"/>
</dbReference>
<name>A0A9D1KGH9_9FIRM</name>
<evidence type="ECO:0000256" key="1">
    <source>
        <dbReference type="ARBA" id="ARBA00004651"/>
    </source>
</evidence>
<evidence type="ECO:0000313" key="9">
    <source>
        <dbReference type="EMBL" id="HIT41577.1"/>
    </source>
</evidence>
<dbReference type="PANTHER" id="PTHR14969:SF62">
    <property type="entry name" value="DECAPRENYLPHOSPHORYL-5-PHOSPHORIBOSE PHOSPHATASE RV3807C-RELATED"/>
    <property type="match status" value="1"/>
</dbReference>
<dbReference type="Proteomes" id="UP000886860">
    <property type="component" value="Unassembled WGS sequence"/>
</dbReference>
<reference evidence="9" key="1">
    <citation type="submission" date="2020-10" db="EMBL/GenBank/DDBJ databases">
        <authorList>
            <person name="Gilroy R."/>
        </authorList>
    </citation>
    <scope>NUCLEOTIDE SEQUENCE</scope>
    <source>
        <strain evidence="9">CHK123-3438</strain>
    </source>
</reference>
<keyword evidence="5 7" id="KW-1133">Transmembrane helix</keyword>
<dbReference type="InterPro" id="IPR000326">
    <property type="entry name" value="PAP2/HPO"/>
</dbReference>
<evidence type="ECO:0000256" key="2">
    <source>
        <dbReference type="ARBA" id="ARBA00022475"/>
    </source>
</evidence>
<evidence type="ECO:0000256" key="6">
    <source>
        <dbReference type="ARBA" id="ARBA00023136"/>
    </source>
</evidence>
<gene>
    <name evidence="9" type="ORF">IAB60_05660</name>
</gene>
<comment type="caution">
    <text evidence="9">The sequence shown here is derived from an EMBL/GenBank/DDBJ whole genome shotgun (WGS) entry which is preliminary data.</text>
</comment>
<dbReference type="Gene3D" id="1.20.144.10">
    <property type="entry name" value="Phosphatidic acid phosphatase type 2/haloperoxidase"/>
    <property type="match status" value="1"/>
</dbReference>